<dbReference type="InterPro" id="IPR052179">
    <property type="entry name" value="DD-CPase-like"/>
</dbReference>
<name>A0A939RVC2_9CELL</name>
<feature type="region of interest" description="Disordered" evidence="1">
    <location>
        <begin position="40"/>
        <end position="59"/>
    </location>
</feature>
<sequence>MNRALSWGGRRRLLILAAAVALAVLVGVVAAVQVRASQAENRTEAVATTPTTTPQVTSTEDAEAEAARLAALEEARAEAEAAAAAEAEAAAAAERAAAEEAAQEAAAQAEAEEAAQAEAAAAAQAHAEAQAQAAAGHASTWPAEGAAPDCGGPESYEPPQDDGTAFFTSTPTEAGDGSNGNIPRAQMAALSWCTDSRGNHQWLRSDAAAAATRLNEAYRATFGENMAIDLSYRSYADQVAIREHYGTIAALPGTSNHGWGTAFDLWEWEAHGFGSARYTWLVENAPAYGWVAPGWARQNGSNPEYWHFEYVG</sequence>
<dbReference type="InterPro" id="IPR009045">
    <property type="entry name" value="Zn_M74/Hedgehog-like"/>
</dbReference>
<protein>
    <submittedName>
        <fullName evidence="3">M15 family metallopeptidase</fullName>
    </submittedName>
</protein>
<dbReference type="Gene3D" id="3.30.1380.10">
    <property type="match status" value="1"/>
</dbReference>
<dbReference type="InterPro" id="IPR006311">
    <property type="entry name" value="TAT_signal"/>
</dbReference>
<dbReference type="Proteomes" id="UP000664209">
    <property type="component" value="Unassembled WGS sequence"/>
</dbReference>
<evidence type="ECO:0000313" key="3">
    <source>
        <dbReference type="EMBL" id="MBO1750986.1"/>
    </source>
</evidence>
<evidence type="ECO:0000313" key="4">
    <source>
        <dbReference type="Proteomes" id="UP000664209"/>
    </source>
</evidence>
<dbReference type="PANTHER" id="PTHR34385">
    <property type="entry name" value="D-ALANYL-D-ALANINE CARBOXYPEPTIDASE"/>
    <property type="match status" value="1"/>
</dbReference>
<dbReference type="InterPro" id="IPR003709">
    <property type="entry name" value="VanY-like_core_dom"/>
</dbReference>
<dbReference type="Pfam" id="PF02557">
    <property type="entry name" value="VanY"/>
    <property type="match status" value="1"/>
</dbReference>
<dbReference type="GO" id="GO:0008233">
    <property type="term" value="F:peptidase activity"/>
    <property type="evidence" value="ECO:0007669"/>
    <property type="project" value="InterPro"/>
</dbReference>
<dbReference type="CDD" id="cd14814">
    <property type="entry name" value="Peptidase_M15"/>
    <property type="match status" value="1"/>
</dbReference>
<gene>
    <name evidence="3" type="ORF">J4G33_04135</name>
</gene>
<organism evidence="3 4">
    <name type="scientific">Actinotalea soli</name>
    <dbReference type="NCBI Taxonomy" id="2819234"/>
    <lineage>
        <taxon>Bacteria</taxon>
        <taxon>Bacillati</taxon>
        <taxon>Actinomycetota</taxon>
        <taxon>Actinomycetes</taxon>
        <taxon>Micrococcales</taxon>
        <taxon>Cellulomonadaceae</taxon>
        <taxon>Actinotalea</taxon>
    </lineage>
</organism>
<dbReference type="RefSeq" id="WP_208054583.1">
    <property type="nucleotide sequence ID" value="NZ_JAGEMK010000001.1"/>
</dbReference>
<dbReference type="EMBL" id="JAGEMK010000001">
    <property type="protein sequence ID" value="MBO1750986.1"/>
    <property type="molecule type" value="Genomic_DNA"/>
</dbReference>
<feature type="region of interest" description="Disordered" evidence="1">
    <location>
        <begin position="94"/>
        <end position="183"/>
    </location>
</feature>
<accession>A0A939RVC2</accession>
<dbReference type="SUPFAM" id="SSF55166">
    <property type="entry name" value="Hedgehog/DD-peptidase"/>
    <property type="match status" value="1"/>
</dbReference>
<comment type="caution">
    <text evidence="3">The sequence shown here is derived from an EMBL/GenBank/DDBJ whole genome shotgun (WGS) entry which is preliminary data.</text>
</comment>
<reference evidence="3" key="1">
    <citation type="submission" date="2021-03" db="EMBL/GenBank/DDBJ databases">
        <title>Actinotalea soli sp. nov., isolated from soil.</title>
        <authorList>
            <person name="Ping W."/>
            <person name="Zhang J."/>
        </authorList>
    </citation>
    <scope>NUCLEOTIDE SEQUENCE</scope>
    <source>
        <strain evidence="3">BY-33</strain>
    </source>
</reference>
<dbReference type="GO" id="GO:0006508">
    <property type="term" value="P:proteolysis"/>
    <property type="evidence" value="ECO:0007669"/>
    <property type="project" value="InterPro"/>
</dbReference>
<feature type="compositionally biased region" description="Low complexity" evidence="1">
    <location>
        <begin position="116"/>
        <end position="135"/>
    </location>
</feature>
<keyword evidence="4" id="KW-1185">Reference proteome</keyword>
<dbReference type="AlphaFoldDB" id="A0A939RVC2"/>
<feature type="domain" description="D-alanyl-D-alanine carboxypeptidase-like core" evidence="2">
    <location>
        <begin position="201"/>
        <end position="312"/>
    </location>
</feature>
<evidence type="ECO:0000259" key="2">
    <source>
        <dbReference type="Pfam" id="PF02557"/>
    </source>
</evidence>
<dbReference type="PROSITE" id="PS51318">
    <property type="entry name" value="TAT"/>
    <property type="match status" value="1"/>
</dbReference>
<feature type="compositionally biased region" description="Low complexity" evidence="1">
    <location>
        <begin position="94"/>
        <end position="109"/>
    </location>
</feature>
<dbReference type="PANTHER" id="PTHR34385:SF1">
    <property type="entry name" value="PEPTIDOGLYCAN L-ALANYL-D-GLUTAMATE ENDOPEPTIDASE CWLK"/>
    <property type="match status" value="1"/>
</dbReference>
<proteinExistence type="predicted"/>
<feature type="compositionally biased region" description="Low complexity" evidence="1">
    <location>
        <begin position="44"/>
        <end position="59"/>
    </location>
</feature>
<evidence type="ECO:0000256" key="1">
    <source>
        <dbReference type="SAM" id="MobiDB-lite"/>
    </source>
</evidence>